<dbReference type="GeneID" id="103506470"/>
<dbReference type="PANTHER" id="PTHR11475:SF4">
    <property type="entry name" value="CHORION PEROXIDASE"/>
    <property type="match status" value="1"/>
</dbReference>
<sequence length="167" mass="18805">MGEQTNNNLQCETCDLEEDSADIDIKCKLCCKGKEYVAAVGLAPEPSGYSKVYNPDVNPTTLADMVAGAYRSLHTYIPDKIDFVTEDRKVSLSIPISQGFHNPGPTFAVKENFDLLLRGQATQLQDKADQFISEEIVIVTYYTCQEILWILNFIKIQRLRNLKGNHK</sequence>
<keyword evidence="5" id="KW-0479">Metal-binding</keyword>
<dbReference type="InterPro" id="IPR037120">
    <property type="entry name" value="Haem_peroxidase_sf_animal"/>
</dbReference>
<evidence type="ECO:0000256" key="2">
    <source>
        <dbReference type="ARBA" id="ARBA00022525"/>
    </source>
</evidence>
<dbReference type="PANTHER" id="PTHR11475">
    <property type="entry name" value="OXIDASE/PEROXIDASE"/>
    <property type="match status" value="1"/>
</dbReference>
<dbReference type="InterPro" id="IPR019791">
    <property type="entry name" value="Haem_peroxidase_animal"/>
</dbReference>
<dbReference type="KEGG" id="dci:103506470"/>
<dbReference type="GO" id="GO:0004601">
    <property type="term" value="F:peroxidase activity"/>
    <property type="evidence" value="ECO:0007669"/>
    <property type="project" value="UniProtKB-KW"/>
</dbReference>
<keyword evidence="4" id="KW-0325">Glycoprotein</keyword>
<evidence type="ECO:0000256" key="3">
    <source>
        <dbReference type="ARBA" id="ARBA00022559"/>
    </source>
</evidence>
<organism evidence="6 7">
    <name type="scientific">Diaphorina citri</name>
    <name type="common">Asian citrus psyllid</name>
    <dbReference type="NCBI Taxonomy" id="121845"/>
    <lineage>
        <taxon>Eukaryota</taxon>
        <taxon>Metazoa</taxon>
        <taxon>Ecdysozoa</taxon>
        <taxon>Arthropoda</taxon>
        <taxon>Hexapoda</taxon>
        <taxon>Insecta</taxon>
        <taxon>Pterygota</taxon>
        <taxon>Neoptera</taxon>
        <taxon>Paraneoptera</taxon>
        <taxon>Hemiptera</taxon>
        <taxon>Sternorrhyncha</taxon>
        <taxon>Psylloidea</taxon>
        <taxon>Psyllidae</taxon>
        <taxon>Diaphorininae</taxon>
        <taxon>Diaphorina</taxon>
    </lineage>
</organism>
<dbReference type="GO" id="GO:0046872">
    <property type="term" value="F:metal ion binding"/>
    <property type="evidence" value="ECO:0007669"/>
    <property type="project" value="UniProtKB-KW"/>
</dbReference>
<keyword evidence="3" id="KW-0560">Oxidoreductase</keyword>
<keyword evidence="3" id="KW-0575">Peroxidase</keyword>
<dbReference type="GO" id="GO:0006979">
    <property type="term" value="P:response to oxidative stress"/>
    <property type="evidence" value="ECO:0007669"/>
    <property type="project" value="InterPro"/>
</dbReference>
<protein>
    <submittedName>
        <fullName evidence="7">Uncharacterized protein LOC103506470</fullName>
    </submittedName>
</protein>
<reference evidence="7" key="1">
    <citation type="submission" date="2025-08" db="UniProtKB">
        <authorList>
            <consortium name="RefSeq"/>
        </authorList>
    </citation>
    <scope>IDENTIFICATION</scope>
</reference>
<accession>A0A1S3CWC2</accession>
<evidence type="ECO:0000256" key="1">
    <source>
        <dbReference type="ARBA" id="ARBA00004613"/>
    </source>
</evidence>
<dbReference type="SUPFAM" id="SSF48113">
    <property type="entry name" value="Heme-dependent peroxidases"/>
    <property type="match status" value="1"/>
</dbReference>
<proteinExistence type="predicted"/>
<keyword evidence="5" id="KW-0349">Heme</keyword>
<evidence type="ECO:0000313" key="7">
    <source>
        <dbReference type="RefSeq" id="XP_008469080.1"/>
    </source>
</evidence>
<dbReference type="InterPro" id="IPR010255">
    <property type="entry name" value="Haem_peroxidase_sf"/>
</dbReference>
<dbReference type="AlphaFoldDB" id="A0A1S3CWC2"/>
<dbReference type="RefSeq" id="XP_008469080.1">
    <property type="nucleotide sequence ID" value="XM_008470858.1"/>
</dbReference>
<keyword evidence="6" id="KW-1185">Reference proteome</keyword>
<keyword evidence="2" id="KW-0964">Secreted</keyword>
<dbReference type="GO" id="GO:0020037">
    <property type="term" value="F:heme binding"/>
    <property type="evidence" value="ECO:0007669"/>
    <property type="project" value="InterPro"/>
</dbReference>
<evidence type="ECO:0000256" key="5">
    <source>
        <dbReference type="PIRSR" id="PIRSR619791-2"/>
    </source>
</evidence>
<comment type="subcellular location">
    <subcellularLocation>
        <location evidence="1">Secreted</location>
    </subcellularLocation>
</comment>
<keyword evidence="5" id="KW-0408">Iron</keyword>
<evidence type="ECO:0000256" key="4">
    <source>
        <dbReference type="ARBA" id="ARBA00023180"/>
    </source>
</evidence>
<dbReference type="GO" id="GO:0005576">
    <property type="term" value="C:extracellular region"/>
    <property type="evidence" value="ECO:0007669"/>
    <property type="project" value="UniProtKB-SubCell"/>
</dbReference>
<dbReference type="Pfam" id="PF03098">
    <property type="entry name" value="An_peroxidase"/>
    <property type="match status" value="1"/>
</dbReference>
<dbReference type="Proteomes" id="UP000079169">
    <property type="component" value="Unplaced"/>
</dbReference>
<feature type="binding site" description="axial binding residue" evidence="5">
    <location>
        <position position="74"/>
    </location>
    <ligand>
        <name>heme b</name>
        <dbReference type="ChEBI" id="CHEBI:60344"/>
    </ligand>
    <ligandPart>
        <name>Fe</name>
        <dbReference type="ChEBI" id="CHEBI:18248"/>
    </ligandPart>
</feature>
<dbReference type="PaxDb" id="121845-A0A1S3CWC2"/>
<gene>
    <name evidence="7" type="primary">LOC103506470</name>
</gene>
<name>A0A1S3CWC2_DIACI</name>
<dbReference type="Gene3D" id="1.10.640.10">
    <property type="entry name" value="Haem peroxidase domain superfamily, animal type"/>
    <property type="match status" value="1"/>
</dbReference>
<evidence type="ECO:0000313" key="6">
    <source>
        <dbReference type="Proteomes" id="UP000079169"/>
    </source>
</evidence>